<dbReference type="RefSeq" id="WP_091496471.1">
    <property type="nucleotide sequence ID" value="NZ_FOMH01000011.1"/>
</dbReference>
<keyword evidence="3" id="KW-0804">Transcription</keyword>
<dbReference type="InterPro" id="IPR001647">
    <property type="entry name" value="HTH_TetR"/>
</dbReference>
<proteinExistence type="predicted"/>
<dbReference type="PANTHER" id="PTHR30055">
    <property type="entry name" value="HTH-TYPE TRANSCRIPTIONAL REGULATOR RUTR"/>
    <property type="match status" value="1"/>
</dbReference>
<evidence type="ECO:0000256" key="1">
    <source>
        <dbReference type="ARBA" id="ARBA00023015"/>
    </source>
</evidence>
<dbReference type="Gene3D" id="1.10.357.10">
    <property type="entry name" value="Tetracycline Repressor, domain 2"/>
    <property type="match status" value="1"/>
</dbReference>
<dbReference type="Proteomes" id="UP000199672">
    <property type="component" value="Unassembled WGS sequence"/>
</dbReference>
<dbReference type="Pfam" id="PF00440">
    <property type="entry name" value="TetR_N"/>
    <property type="match status" value="1"/>
</dbReference>
<feature type="DNA-binding region" description="H-T-H motif" evidence="4">
    <location>
        <begin position="31"/>
        <end position="50"/>
    </location>
</feature>
<reference evidence="7" key="1">
    <citation type="submission" date="2016-10" db="EMBL/GenBank/DDBJ databases">
        <authorList>
            <person name="Varghese N."/>
            <person name="Submissions S."/>
        </authorList>
    </citation>
    <scope>NUCLEOTIDE SEQUENCE [LARGE SCALE GENOMIC DNA]</scope>
    <source>
        <strain evidence="7">CGMCC 1.10370</strain>
    </source>
</reference>
<dbReference type="EMBL" id="FOMH01000011">
    <property type="protein sequence ID" value="SFD71780.1"/>
    <property type="molecule type" value="Genomic_DNA"/>
</dbReference>
<dbReference type="PANTHER" id="PTHR30055:SF234">
    <property type="entry name" value="HTH-TYPE TRANSCRIPTIONAL REGULATOR BETI"/>
    <property type="match status" value="1"/>
</dbReference>
<dbReference type="GO" id="GO:0003700">
    <property type="term" value="F:DNA-binding transcription factor activity"/>
    <property type="evidence" value="ECO:0007669"/>
    <property type="project" value="TreeGrafter"/>
</dbReference>
<protein>
    <submittedName>
        <fullName evidence="6">Transcriptional regulator, TetR family</fullName>
    </submittedName>
</protein>
<dbReference type="PRINTS" id="PR00455">
    <property type="entry name" value="HTHTETR"/>
</dbReference>
<keyword evidence="2 4" id="KW-0238">DNA-binding</keyword>
<keyword evidence="1" id="KW-0805">Transcription regulation</keyword>
<dbReference type="SUPFAM" id="SSF46689">
    <property type="entry name" value="Homeodomain-like"/>
    <property type="match status" value="1"/>
</dbReference>
<dbReference type="STRING" id="739143.SAMN05216297_11180"/>
<keyword evidence="7" id="KW-1185">Reference proteome</keyword>
<dbReference type="PROSITE" id="PS50977">
    <property type="entry name" value="HTH_TETR_2"/>
    <property type="match status" value="1"/>
</dbReference>
<evidence type="ECO:0000313" key="6">
    <source>
        <dbReference type="EMBL" id="SFD71780.1"/>
    </source>
</evidence>
<dbReference type="AlphaFoldDB" id="A0A1I1UUT0"/>
<organism evidence="6 7">
    <name type="scientific">Flavobacterium phragmitis</name>
    <dbReference type="NCBI Taxonomy" id="739143"/>
    <lineage>
        <taxon>Bacteria</taxon>
        <taxon>Pseudomonadati</taxon>
        <taxon>Bacteroidota</taxon>
        <taxon>Flavobacteriia</taxon>
        <taxon>Flavobacteriales</taxon>
        <taxon>Flavobacteriaceae</taxon>
        <taxon>Flavobacterium</taxon>
    </lineage>
</organism>
<dbReference type="InterPro" id="IPR009057">
    <property type="entry name" value="Homeodomain-like_sf"/>
</dbReference>
<dbReference type="OrthoDB" id="9789566at2"/>
<feature type="domain" description="HTH tetR-type" evidence="5">
    <location>
        <begin position="8"/>
        <end position="68"/>
    </location>
</feature>
<gene>
    <name evidence="6" type="ORF">SAMN05216297_11180</name>
</gene>
<evidence type="ECO:0000313" key="7">
    <source>
        <dbReference type="Proteomes" id="UP000199672"/>
    </source>
</evidence>
<name>A0A1I1UUT0_9FLAO</name>
<accession>A0A1I1UUT0</accession>
<evidence type="ECO:0000256" key="2">
    <source>
        <dbReference type="ARBA" id="ARBA00023125"/>
    </source>
</evidence>
<evidence type="ECO:0000256" key="3">
    <source>
        <dbReference type="ARBA" id="ARBA00023163"/>
    </source>
</evidence>
<sequence>MAKKKIDASTEEKIIEAARKVFTEKGYAATRTRDIAEEAGLNLALLNYYFRSKEKLFSLVMAEKIGQLFGVIAPIVNDDKTSLQEKIELIVPAYLNVLLQNPGLPLFVLSEIRNNPEHFSNRVQAGKILTQSVLVKQLLEKQPNVNPLQFILNLLGMCIFPFVTKPVFEASGLLNKASFNQLIEERKTLIVKWVNLMLDN</sequence>
<evidence type="ECO:0000259" key="5">
    <source>
        <dbReference type="PROSITE" id="PS50977"/>
    </source>
</evidence>
<dbReference type="GO" id="GO:0000976">
    <property type="term" value="F:transcription cis-regulatory region binding"/>
    <property type="evidence" value="ECO:0007669"/>
    <property type="project" value="TreeGrafter"/>
</dbReference>
<evidence type="ECO:0000256" key="4">
    <source>
        <dbReference type="PROSITE-ProRule" id="PRU00335"/>
    </source>
</evidence>
<dbReference type="InterPro" id="IPR050109">
    <property type="entry name" value="HTH-type_TetR-like_transc_reg"/>
</dbReference>